<dbReference type="GO" id="GO:0005737">
    <property type="term" value="C:cytoplasm"/>
    <property type="evidence" value="ECO:0007669"/>
    <property type="project" value="TreeGrafter"/>
</dbReference>
<feature type="compositionally biased region" description="Basic and acidic residues" evidence="1">
    <location>
        <begin position="695"/>
        <end position="720"/>
    </location>
</feature>
<feature type="compositionally biased region" description="Polar residues" evidence="1">
    <location>
        <begin position="721"/>
        <end position="732"/>
    </location>
</feature>
<gene>
    <name evidence="4" type="ORF">IHE44_0008395</name>
    <name evidence="3" type="ORF">IHE44_003783</name>
</gene>
<evidence type="ECO:0000313" key="3">
    <source>
        <dbReference type="EMBL" id="KAG0116703.1"/>
    </source>
</evidence>
<dbReference type="Gene3D" id="2.30.29.30">
    <property type="entry name" value="Pleckstrin-homology domain (PH domain)/Phosphotyrosine-binding domain (PTB)"/>
    <property type="match status" value="1"/>
</dbReference>
<dbReference type="Pfam" id="PF00169">
    <property type="entry name" value="PH"/>
    <property type="match status" value="1"/>
</dbReference>
<keyword evidence="5" id="KW-1185">Reference proteome</keyword>
<dbReference type="GO" id="GO:0005634">
    <property type="term" value="C:nucleus"/>
    <property type="evidence" value="ECO:0007669"/>
    <property type="project" value="TreeGrafter"/>
</dbReference>
<dbReference type="InterPro" id="IPR001849">
    <property type="entry name" value="PH_domain"/>
</dbReference>
<sequence length="746" mass="86358">MDLRAELLKSIWYAFTALDVEKSGKVSKSQLKVMPCRAQFPVSGWHLGDALGQGWRLFTFSPPLVLGQVLSHNLYTVLSIPHDPVALEEHFRDDDDGPVSSQGYMPYLNKYILDKVEEGAFVKENFDELCWTLTAKKNYKPDRNGNSVVSHKDAFKLWCLFNFLSEDKYPLVMVPDEVGPASPHIPVLPGLHVLAEPHLWVTHPTISSWHVPLHPARCGVPGDEREEAGGGTRGLSALDTPAVEYLLKKICTAMNVELNSCELEDYLSQEPQGQGGLTVWQFLDMVNSGRFLRGIEQEAISMAVEEVYQEVIEDVLKQARSPHILGHKLHPAPPRFDFRGYLWKKGQLRRNWSERWFMLKPSVLSYYMSEERKEKKGSIALDKHCCVEVLPDKDGKRCMFCVKTSSRTYEMSASDTRQRQEWTLAIQTAIRLQAEGKKSLHKDLKQKRREQREQREQRKAAKEEEMQRLKQLQEEKERKLQELELLKEAQRQAEILLQEEEQRRRQQHEEMQRTLEIQLQEAEQARASMQAEMVLKEAEAERQRKRILELEDMQERLQEALQQEVKARQDEEAVRYAQARLLAEEEEKLKQLMKLKEEQEEYIIRTQREKQVLKQEMENKNKCLEEAQKQLEEVRVNRQRVDQDVMAAQRKLRQASTNVKHWNVQMNRLMHPIGPGDKRTNSSGGVFTGYQPLLSRRDSSLKLKQRVEDKGSDPTRENSKENVSNGGNSSMLPSPDADTMATEPTN</sequence>
<dbReference type="InterPro" id="IPR011993">
    <property type="entry name" value="PH-like_dom_sf"/>
</dbReference>
<feature type="region of interest" description="Disordered" evidence="1">
    <location>
        <begin position="437"/>
        <end position="469"/>
    </location>
</feature>
<reference evidence="4" key="3">
    <citation type="submission" date="2022-01" db="EMBL/GenBank/DDBJ databases">
        <authorList>
            <person name="Rubenstein D.R."/>
        </authorList>
    </citation>
    <scope>NUCLEOTIDE SEQUENCE</scope>
    <source>
        <strain evidence="4">SS15</strain>
        <tissue evidence="4">Liver</tissue>
    </source>
</reference>
<feature type="compositionally biased region" description="Basic and acidic residues" evidence="1">
    <location>
        <begin position="450"/>
        <end position="469"/>
    </location>
</feature>
<dbReference type="OrthoDB" id="8434295at2759"/>
<feature type="region of interest" description="Disordered" evidence="1">
    <location>
        <begin position="669"/>
        <end position="746"/>
    </location>
</feature>
<reference evidence="3" key="1">
    <citation type="submission" date="2020-10" db="EMBL/GenBank/DDBJ databases">
        <title>Feather gene expression reveals the developmental basis of iridescence in African starlings.</title>
        <authorList>
            <person name="Rubenstein D.R."/>
        </authorList>
    </citation>
    <scope>NUCLEOTIDE SEQUENCE</scope>
    <source>
        <strain evidence="3">SS15</strain>
        <tissue evidence="3">Liver</tissue>
    </source>
</reference>
<name>A0A835TT64_9PASS</name>
<dbReference type="AlphaFoldDB" id="A0A835TT64"/>
<dbReference type="Proteomes" id="UP000618051">
    <property type="component" value="Unassembled WGS sequence"/>
</dbReference>
<dbReference type="FunFam" id="2.30.29.30:FF:000172">
    <property type="entry name" value="differentially expressed in FDCP 6 homolog"/>
    <property type="match status" value="1"/>
</dbReference>
<feature type="domain" description="PH" evidence="2">
    <location>
        <begin position="335"/>
        <end position="431"/>
    </location>
</feature>
<dbReference type="EMBL" id="JADDUC020000028">
    <property type="protein sequence ID" value="KAI1230959.1"/>
    <property type="molecule type" value="Genomic_DNA"/>
</dbReference>
<dbReference type="Pfam" id="PF25530">
    <property type="entry name" value="EF-hand_SWAP70_N"/>
    <property type="match status" value="2"/>
</dbReference>
<evidence type="ECO:0000256" key="1">
    <source>
        <dbReference type="SAM" id="MobiDB-lite"/>
    </source>
</evidence>
<dbReference type="PROSITE" id="PS50003">
    <property type="entry name" value="PH_DOMAIN"/>
    <property type="match status" value="1"/>
</dbReference>
<dbReference type="SUPFAM" id="SSF50729">
    <property type="entry name" value="PH domain-like"/>
    <property type="match status" value="1"/>
</dbReference>
<accession>A0A835TT64</accession>
<organism evidence="3">
    <name type="scientific">Lamprotornis superbus</name>
    <dbReference type="NCBI Taxonomy" id="245042"/>
    <lineage>
        <taxon>Eukaryota</taxon>
        <taxon>Metazoa</taxon>
        <taxon>Chordata</taxon>
        <taxon>Craniata</taxon>
        <taxon>Vertebrata</taxon>
        <taxon>Euteleostomi</taxon>
        <taxon>Archelosauria</taxon>
        <taxon>Archosauria</taxon>
        <taxon>Dinosauria</taxon>
        <taxon>Saurischia</taxon>
        <taxon>Theropoda</taxon>
        <taxon>Coelurosauria</taxon>
        <taxon>Aves</taxon>
        <taxon>Neognathae</taxon>
        <taxon>Neoaves</taxon>
        <taxon>Telluraves</taxon>
        <taxon>Australaves</taxon>
        <taxon>Passeriformes</taxon>
        <taxon>Sturnidae</taxon>
        <taxon>Lamprotornis</taxon>
    </lineage>
</organism>
<evidence type="ECO:0000259" key="2">
    <source>
        <dbReference type="PROSITE" id="PS50003"/>
    </source>
</evidence>
<evidence type="ECO:0000313" key="4">
    <source>
        <dbReference type="EMBL" id="KAI1230959.1"/>
    </source>
</evidence>
<protein>
    <recommendedName>
        <fullName evidence="2">PH domain-containing protein</fullName>
    </recommendedName>
</protein>
<dbReference type="CDD" id="cd13273">
    <property type="entry name" value="PH_SWAP-70"/>
    <property type="match status" value="1"/>
</dbReference>
<dbReference type="InterPro" id="IPR057836">
    <property type="entry name" value="EF-hand_SWAP70_N"/>
</dbReference>
<dbReference type="EMBL" id="JADDUC010000164">
    <property type="protein sequence ID" value="KAG0116703.1"/>
    <property type="molecule type" value="Genomic_DNA"/>
</dbReference>
<evidence type="ECO:0000313" key="5">
    <source>
        <dbReference type="Proteomes" id="UP000618051"/>
    </source>
</evidence>
<dbReference type="InterPro" id="IPR057837">
    <property type="entry name" value="PH_SWAP70"/>
</dbReference>
<comment type="caution">
    <text evidence="3">The sequence shown here is derived from an EMBL/GenBank/DDBJ whole genome shotgun (WGS) entry which is preliminary data.</text>
</comment>
<proteinExistence type="predicted"/>
<dbReference type="PANTHER" id="PTHR14383:SF2">
    <property type="entry name" value="DIFFERENTIALLY EXPRESSED IN FDCP 6 HOMOLOG"/>
    <property type="match status" value="1"/>
</dbReference>
<reference evidence="4 5" key="2">
    <citation type="journal article" date="2021" name="J. Hered.">
        <title>Feather Gene Expression Elucidates the Developmental Basis of Plumage Iridescence in African Starlings.</title>
        <authorList>
            <person name="Rubenstein D.R."/>
            <person name="Corvelo A."/>
            <person name="MacManes M.D."/>
            <person name="Maia R."/>
            <person name="Narzisi G."/>
            <person name="Rousaki A."/>
            <person name="Vandenabeele P."/>
            <person name="Shawkey M.D."/>
            <person name="Solomon J."/>
        </authorList>
    </citation>
    <scope>NUCLEOTIDE SEQUENCE [LARGE SCALE GENOMIC DNA]</scope>
    <source>
        <strain evidence="4">SS15</strain>
    </source>
</reference>
<dbReference type="PANTHER" id="PTHR14383">
    <property type="entry name" value="SWAP-70 RECOMBINASE"/>
    <property type="match status" value="1"/>
</dbReference>
<dbReference type="SMART" id="SM00233">
    <property type="entry name" value="PH"/>
    <property type="match status" value="1"/>
</dbReference>